<organism evidence="2 3">
    <name type="scientific">Azohydromonas lata</name>
    <dbReference type="NCBI Taxonomy" id="45677"/>
    <lineage>
        <taxon>Bacteria</taxon>
        <taxon>Pseudomonadati</taxon>
        <taxon>Pseudomonadota</taxon>
        <taxon>Betaproteobacteria</taxon>
        <taxon>Burkholderiales</taxon>
        <taxon>Sphaerotilaceae</taxon>
        <taxon>Azohydromonas</taxon>
    </lineage>
</organism>
<dbReference type="CDD" id="cd02883">
    <property type="entry name" value="NUDIX_Hydrolase"/>
    <property type="match status" value="1"/>
</dbReference>
<dbReference type="EMBL" id="JAXOJX010000070">
    <property type="protein sequence ID" value="MDZ5460485.1"/>
    <property type="molecule type" value="Genomic_DNA"/>
</dbReference>
<dbReference type="InterPro" id="IPR000086">
    <property type="entry name" value="NUDIX_hydrolase_dom"/>
</dbReference>
<evidence type="ECO:0000259" key="1">
    <source>
        <dbReference type="PROSITE" id="PS51462"/>
    </source>
</evidence>
<comment type="caution">
    <text evidence="2">The sequence shown here is derived from an EMBL/GenBank/DDBJ whole genome shotgun (WGS) entry which is preliminary data.</text>
</comment>
<proteinExistence type="predicted"/>
<gene>
    <name evidence="2" type="ORF">SM757_28280</name>
</gene>
<dbReference type="PROSITE" id="PS51462">
    <property type="entry name" value="NUDIX"/>
    <property type="match status" value="1"/>
</dbReference>
<dbReference type="GO" id="GO:0016787">
    <property type="term" value="F:hydrolase activity"/>
    <property type="evidence" value="ECO:0007669"/>
    <property type="project" value="UniProtKB-KW"/>
</dbReference>
<feature type="domain" description="Nudix hydrolase" evidence="1">
    <location>
        <begin position="78"/>
        <end position="200"/>
    </location>
</feature>
<protein>
    <submittedName>
        <fullName evidence="2">NUDIX hydrolase</fullName>
        <ecNumber evidence="2">3.6.-.-</ecNumber>
    </submittedName>
</protein>
<dbReference type="SUPFAM" id="SSF55811">
    <property type="entry name" value="Nudix"/>
    <property type="match status" value="1"/>
</dbReference>
<dbReference type="RefSeq" id="WP_322467914.1">
    <property type="nucleotide sequence ID" value="NZ_JAXOJX010000070.1"/>
</dbReference>
<reference evidence="2 3" key="1">
    <citation type="submission" date="2023-11" db="EMBL/GenBank/DDBJ databases">
        <title>Draft genome of Azohydromonas lata strain H1 (DSM1123), a polyhydroxyalkanoate producer.</title>
        <authorList>
            <person name="Traversa D."/>
            <person name="D'Addabbo P."/>
            <person name="Pazzani C."/>
            <person name="Manzari C."/>
            <person name="Chiara M."/>
            <person name="Scrascia M."/>
        </authorList>
    </citation>
    <scope>NUCLEOTIDE SEQUENCE [LARGE SCALE GENOMIC DNA]</scope>
    <source>
        <strain evidence="2 3">H1</strain>
    </source>
</reference>
<keyword evidence="2" id="KW-0378">Hydrolase</keyword>
<dbReference type="Gene3D" id="3.90.79.10">
    <property type="entry name" value="Nucleoside Triphosphate Pyrophosphohydrolase"/>
    <property type="match status" value="1"/>
</dbReference>
<sequence length="203" mass="21195">MEDGRPVPLHHPSAPTPLATWLDAQAIATAVPDGPLPALLNGVPLAPATALPTDAAGWEALAAASPAFDEPPYPAVSTLQAAAGVAIEESDGRLWLVAPSNAHGGYACTLPKGRVDPGLSLRATAVKEALEEAGLLVQLQGFLADCRRTQTLTRYYLARRIAGHPGAMCWESQAVHLVPRARLDDFLTHPSDAPLLRLLGSAG</sequence>
<accession>A0ABU5INL0</accession>
<dbReference type="Pfam" id="PF00293">
    <property type="entry name" value="NUDIX"/>
    <property type="match status" value="1"/>
</dbReference>
<name>A0ABU5INL0_9BURK</name>
<dbReference type="EC" id="3.6.-.-" evidence="2"/>
<dbReference type="Proteomes" id="UP001293718">
    <property type="component" value="Unassembled WGS sequence"/>
</dbReference>
<evidence type="ECO:0000313" key="3">
    <source>
        <dbReference type="Proteomes" id="UP001293718"/>
    </source>
</evidence>
<evidence type="ECO:0000313" key="2">
    <source>
        <dbReference type="EMBL" id="MDZ5460485.1"/>
    </source>
</evidence>
<keyword evidence="3" id="KW-1185">Reference proteome</keyword>
<dbReference type="InterPro" id="IPR015797">
    <property type="entry name" value="NUDIX_hydrolase-like_dom_sf"/>
</dbReference>